<keyword evidence="3" id="KW-0472">Membrane</keyword>
<dbReference type="InterPro" id="IPR052534">
    <property type="entry name" value="Extracell_DNA_Util/SecSys_Comp"/>
</dbReference>
<dbReference type="GO" id="GO:0043683">
    <property type="term" value="P:type IV pilus assembly"/>
    <property type="evidence" value="ECO:0007669"/>
    <property type="project" value="TreeGrafter"/>
</dbReference>
<feature type="coiled-coil region" evidence="1">
    <location>
        <begin position="50"/>
        <end position="97"/>
    </location>
</feature>
<reference evidence="4 5" key="1">
    <citation type="submission" date="2011-02" db="EMBL/GenBank/DDBJ databases">
        <authorList>
            <person name="Muzny D."/>
            <person name="Qin X."/>
            <person name="Deng J."/>
            <person name="Jiang H."/>
            <person name="Liu Y."/>
            <person name="Qu J."/>
            <person name="Song X.-Z."/>
            <person name="Zhang L."/>
            <person name="Thornton R."/>
            <person name="Coyle M."/>
            <person name="Francisco L."/>
            <person name="Jackson L."/>
            <person name="Javaid M."/>
            <person name="Korchina V."/>
            <person name="Kovar C."/>
            <person name="Mata R."/>
            <person name="Mathew T."/>
            <person name="Ngo R."/>
            <person name="Nguyen L."/>
            <person name="Nguyen N."/>
            <person name="Okwuonu G."/>
            <person name="Ongeri F."/>
            <person name="Pham C."/>
            <person name="Simmons D."/>
            <person name="Wilczek-Boney K."/>
            <person name="Hale W."/>
            <person name="Jakkamsetti A."/>
            <person name="Pham P."/>
            <person name="Ruth R."/>
            <person name="San Lucas F."/>
            <person name="Warren J."/>
            <person name="Zhang J."/>
            <person name="Zhao Z."/>
            <person name="Zhou C."/>
            <person name="Zhu D."/>
            <person name="Lee S."/>
            <person name="Bess C."/>
            <person name="Blankenburg K."/>
            <person name="Forbes L."/>
            <person name="Fu Q."/>
            <person name="Gubbala S."/>
            <person name="Hirani K."/>
            <person name="Jayaseelan J.C."/>
            <person name="Lara F."/>
            <person name="Munidasa M."/>
            <person name="Palculict T."/>
            <person name="Patil S."/>
            <person name="Pu L.-L."/>
            <person name="Saada N."/>
            <person name="Tang L."/>
            <person name="Weissenberger G."/>
            <person name="Zhu Y."/>
            <person name="Hemphill L."/>
            <person name="Shang Y."/>
            <person name="Youmans B."/>
            <person name="Ayvaz T."/>
            <person name="Ross M."/>
            <person name="Santibanez J."/>
            <person name="Aqrawi P."/>
            <person name="Gross S."/>
            <person name="Joshi V."/>
            <person name="Fowler G."/>
            <person name="Nazareth L."/>
            <person name="Reid J."/>
            <person name="Worley K."/>
            <person name="Petrosino J."/>
            <person name="Highlander S."/>
            <person name="Gibbs R."/>
        </authorList>
    </citation>
    <scope>NUCLEOTIDE SEQUENCE [LARGE SCALE GENOMIC DNA]</scope>
    <source>
        <strain evidence="4 5">ATCC BAA-1200</strain>
    </source>
</reference>
<sequence>MIDLIKINLLPYREEISQKKKQKFKVMMIAAGLIGLGLCGAVYVGISQAISSQEDRNRFLESEIAKMDEAIKEIATLKAEKADFLAKKQKVEELQNKRFEGARIIDTLNQLLPEGAYITAISAKDENSYEITGKASSDNRIAMFMRVLPSTGIFNQPELLSIEKTDSGQKFVIKTVLNPSAGAPLANVNEQSASSPSDGSDAASSPNAAALEQNSASEGK</sequence>
<dbReference type="STRING" id="267212.GCA_001063965_00897"/>
<name>F2BG92_9NEIS</name>
<dbReference type="Pfam" id="PF05137">
    <property type="entry name" value="PilN"/>
    <property type="match status" value="1"/>
</dbReference>
<organism evidence="4 5">
    <name type="scientific">Neisseria bacilliformis ATCC BAA-1200</name>
    <dbReference type="NCBI Taxonomy" id="888742"/>
    <lineage>
        <taxon>Bacteria</taxon>
        <taxon>Pseudomonadati</taxon>
        <taxon>Pseudomonadota</taxon>
        <taxon>Betaproteobacteria</taxon>
        <taxon>Neisseriales</taxon>
        <taxon>Neisseriaceae</taxon>
        <taxon>Neisseria</taxon>
    </lineage>
</organism>
<keyword evidence="5" id="KW-1185">Reference proteome</keyword>
<feature type="region of interest" description="Disordered" evidence="2">
    <location>
        <begin position="183"/>
        <end position="220"/>
    </location>
</feature>
<keyword evidence="3" id="KW-0812">Transmembrane</keyword>
<keyword evidence="1" id="KW-0175">Coiled coil</keyword>
<dbReference type="GO" id="GO:0043107">
    <property type="term" value="P:type IV pilus-dependent motility"/>
    <property type="evidence" value="ECO:0007669"/>
    <property type="project" value="TreeGrafter"/>
</dbReference>
<evidence type="ECO:0000313" key="4">
    <source>
        <dbReference type="EMBL" id="EGF07213.1"/>
    </source>
</evidence>
<dbReference type="EMBL" id="AFAY01000053">
    <property type="protein sequence ID" value="EGF07213.1"/>
    <property type="molecule type" value="Genomic_DNA"/>
</dbReference>
<protein>
    <submittedName>
        <fullName evidence="4">Type IV pilus assembly protein PilN</fullName>
    </submittedName>
</protein>
<gene>
    <name evidence="4" type="primary">pilN</name>
    <name evidence="4" type="ORF">HMPREF9123_2749</name>
</gene>
<accession>F2BG92</accession>
<dbReference type="PANTHER" id="PTHR40278:SF2">
    <property type="entry name" value="TYPE IV PILUS INNER MEMBRANE COMPONENT PILN"/>
    <property type="match status" value="1"/>
</dbReference>
<dbReference type="PANTHER" id="PTHR40278">
    <property type="entry name" value="DNA UTILIZATION PROTEIN HOFN"/>
    <property type="match status" value="1"/>
</dbReference>
<dbReference type="AlphaFoldDB" id="F2BG92"/>
<dbReference type="OrthoDB" id="5296173at2"/>
<dbReference type="InterPro" id="IPR007813">
    <property type="entry name" value="PilN"/>
</dbReference>
<feature type="transmembrane region" description="Helical" evidence="3">
    <location>
        <begin position="26"/>
        <end position="46"/>
    </location>
</feature>
<keyword evidence="3" id="KW-1133">Transmembrane helix</keyword>
<evidence type="ECO:0000256" key="3">
    <source>
        <dbReference type="SAM" id="Phobius"/>
    </source>
</evidence>
<evidence type="ECO:0000256" key="1">
    <source>
        <dbReference type="SAM" id="Coils"/>
    </source>
</evidence>
<evidence type="ECO:0000256" key="2">
    <source>
        <dbReference type="SAM" id="MobiDB-lite"/>
    </source>
</evidence>
<comment type="caution">
    <text evidence="4">The sequence shown here is derived from an EMBL/GenBank/DDBJ whole genome shotgun (WGS) entry which is preliminary data.</text>
</comment>
<dbReference type="Proteomes" id="UP000004105">
    <property type="component" value="Unassembled WGS sequence"/>
</dbReference>
<dbReference type="HOGENOM" id="CLU_081304_1_2_4"/>
<evidence type="ECO:0000313" key="5">
    <source>
        <dbReference type="Proteomes" id="UP000004105"/>
    </source>
</evidence>
<proteinExistence type="predicted"/>
<dbReference type="RefSeq" id="WP_007343754.1">
    <property type="nucleotide sequence ID" value="NZ_GL878494.1"/>
</dbReference>
<feature type="compositionally biased region" description="Low complexity" evidence="2">
    <location>
        <begin position="192"/>
        <end position="210"/>
    </location>
</feature>